<keyword evidence="1" id="KW-0802">TPR repeat</keyword>
<evidence type="ECO:0000313" key="2">
    <source>
        <dbReference type="EMBL" id="QQA00790.1"/>
    </source>
</evidence>
<accession>A0A7T3V5B2</accession>
<feature type="repeat" description="TPR" evidence="1">
    <location>
        <begin position="337"/>
        <end position="370"/>
    </location>
</feature>
<dbReference type="PROSITE" id="PS50005">
    <property type="entry name" value="TPR"/>
    <property type="match status" value="2"/>
</dbReference>
<reference evidence="2 3" key="1">
    <citation type="submission" date="2020-11" db="EMBL/GenBank/DDBJ databases">
        <title>Treponema Peruensis nv. sp., first commensal Treponema isolated from human feces.</title>
        <authorList>
            <person name="Belkhou C."/>
            <person name="Raes J."/>
        </authorList>
    </citation>
    <scope>NUCLEOTIDE SEQUENCE [LARGE SCALE GENOMIC DNA]</scope>
    <source>
        <strain evidence="2 3">RCC2812</strain>
    </source>
</reference>
<dbReference type="PANTHER" id="PTHR12558:SF13">
    <property type="entry name" value="CELL DIVISION CYCLE PROTEIN 27 HOMOLOG"/>
    <property type="match status" value="1"/>
</dbReference>
<dbReference type="SUPFAM" id="SSF48452">
    <property type="entry name" value="TPR-like"/>
    <property type="match status" value="2"/>
</dbReference>
<dbReference type="EMBL" id="CP064936">
    <property type="protein sequence ID" value="QQA00790.1"/>
    <property type="molecule type" value="Genomic_DNA"/>
</dbReference>
<dbReference type="Gene3D" id="1.25.40.10">
    <property type="entry name" value="Tetratricopeptide repeat domain"/>
    <property type="match status" value="3"/>
</dbReference>
<dbReference type="AlphaFoldDB" id="A0A7T3V5B2"/>
<sequence length="384" mass="43988">MNSKNPLDSVYFIKMPEEFKLSVHDIHLDPQIMLPVQKKETDAPGNFNMQELSQEQILAGILTVLAYDRQNPNLDYYRTLMTEARPGIKKELAEAAILKTRNEDWDLAEEIWMALHGLSPEDKAVVLNMALFFDQKADSYRKSSLNEDADAYDDTALNYYKDAMDSDPEIPDAFFNAGFFYLKKRLYADAKGCFESYLALTSDAKDEELGDNGVYKRERAQEVIDKISNRNLENDRFHNAYELIAGGQEEKGLEEIRKFIRDNPAVWNAWFLLGWGLRRLERFEDAKQAFEKARECEGGDESADTLNELAICQMETGELDEAQDSLNQALAYDPDNTKIISNMGYLCLKLGDEEQARKFFMTVLEIDPGDKIAKIELQKLEAEV</sequence>
<dbReference type="KEGG" id="tper:IWA51_11110"/>
<dbReference type="PANTHER" id="PTHR12558">
    <property type="entry name" value="CELL DIVISION CYCLE 16,23,27"/>
    <property type="match status" value="1"/>
</dbReference>
<feature type="repeat" description="TPR" evidence="1">
    <location>
        <begin position="303"/>
        <end position="336"/>
    </location>
</feature>
<dbReference type="Proteomes" id="UP000595224">
    <property type="component" value="Chromosome"/>
</dbReference>
<gene>
    <name evidence="2" type="ORF">IWA51_11110</name>
</gene>
<keyword evidence="3" id="KW-1185">Reference proteome</keyword>
<proteinExistence type="predicted"/>
<dbReference type="Pfam" id="PF14559">
    <property type="entry name" value="TPR_19"/>
    <property type="match status" value="1"/>
</dbReference>
<organism evidence="2 3">
    <name type="scientific">Treponema peruense</name>
    <dbReference type="NCBI Taxonomy" id="2787628"/>
    <lineage>
        <taxon>Bacteria</taxon>
        <taxon>Pseudomonadati</taxon>
        <taxon>Spirochaetota</taxon>
        <taxon>Spirochaetia</taxon>
        <taxon>Spirochaetales</taxon>
        <taxon>Treponemataceae</taxon>
        <taxon>Treponema</taxon>
    </lineage>
</organism>
<dbReference type="InterPro" id="IPR019734">
    <property type="entry name" value="TPR_rpt"/>
</dbReference>
<evidence type="ECO:0000313" key="3">
    <source>
        <dbReference type="Proteomes" id="UP000595224"/>
    </source>
</evidence>
<dbReference type="InterPro" id="IPR011990">
    <property type="entry name" value="TPR-like_helical_dom_sf"/>
</dbReference>
<dbReference type="RefSeq" id="WP_177528379.1">
    <property type="nucleotide sequence ID" value="NZ_CBCSHE010000015.1"/>
</dbReference>
<protein>
    <submittedName>
        <fullName evidence="2">Tetratricopeptide repeat protein</fullName>
    </submittedName>
</protein>
<name>A0A7T3V5B2_9SPIR</name>
<dbReference type="Pfam" id="PF13432">
    <property type="entry name" value="TPR_16"/>
    <property type="match status" value="1"/>
</dbReference>
<evidence type="ECO:0000256" key="1">
    <source>
        <dbReference type="PROSITE-ProRule" id="PRU00339"/>
    </source>
</evidence>
<dbReference type="SMART" id="SM00028">
    <property type="entry name" value="TPR"/>
    <property type="match status" value="4"/>
</dbReference>